<dbReference type="PROSITE" id="PS50177">
    <property type="entry name" value="NTF2_DOMAIN"/>
    <property type="match status" value="1"/>
</dbReference>
<dbReference type="InterPro" id="IPR005637">
    <property type="entry name" value="TAP_C_dom"/>
</dbReference>
<dbReference type="EMBL" id="AP029265">
    <property type="protein sequence ID" value="BFF99673.1"/>
    <property type="molecule type" value="Genomic_DNA"/>
</dbReference>
<feature type="domain" description="TAP-C" evidence="9">
    <location>
        <begin position="800"/>
        <end position="853"/>
    </location>
</feature>
<dbReference type="PANTHER" id="PTHR10662">
    <property type="entry name" value="NUCLEAR RNA EXPORT FACTOR"/>
    <property type="match status" value="1"/>
</dbReference>
<keyword evidence="4" id="KW-0433">Leucine-rich repeat</keyword>
<dbReference type="GO" id="GO:0003723">
    <property type="term" value="F:RNA binding"/>
    <property type="evidence" value="ECO:0007669"/>
    <property type="project" value="TreeGrafter"/>
</dbReference>
<dbReference type="InterPro" id="IPR001611">
    <property type="entry name" value="Leu-rich_rpt"/>
</dbReference>
<keyword evidence="7" id="KW-0539">Nucleus</keyword>
<keyword evidence="6" id="KW-0509">mRNA transport</keyword>
<evidence type="ECO:0000256" key="1">
    <source>
        <dbReference type="ARBA" id="ARBA00004123"/>
    </source>
</evidence>
<name>A0AAU9FV55_DROMD</name>
<dbReference type="InterPro" id="IPR009060">
    <property type="entry name" value="UBA-like_sf"/>
</dbReference>
<dbReference type="Gene3D" id="3.80.10.10">
    <property type="entry name" value="Ribonuclease Inhibitor"/>
    <property type="match status" value="2"/>
</dbReference>
<evidence type="ECO:0000256" key="3">
    <source>
        <dbReference type="ARBA" id="ARBA00022448"/>
    </source>
</evidence>
<dbReference type="InterPro" id="IPR057125">
    <property type="entry name" value="NXF1/2/3/5-like_LRR"/>
</dbReference>
<accession>A0AAU9FV55</accession>
<evidence type="ECO:0000259" key="8">
    <source>
        <dbReference type="PROSITE" id="PS50177"/>
    </source>
</evidence>
<dbReference type="Pfam" id="PF03943">
    <property type="entry name" value="TAP_C"/>
    <property type="match status" value="1"/>
</dbReference>
<evidence type="ECO:0000313" key="11">
    <source>
        <dbReference type="Proteomes" id="UP001500889"/>
    </source>
</evidence>
<evidence type="ECO:0000256" key="5">
    <source>
        <dbReference type="ARBA" id="ARBA00022737"/>
    </source>
</evidence>
<dbReference type="Gene3D" id="3.10.450.50">
    <property type="match status" value="1"/>
</dbReference>
<keyword evidence="5" id="KW-0677">Repeat</keyword>
<evidence type="ECO:0000256" key="2">
    <source>
        <dbReference type="ARBA" id="ARBA00009285"/>
    </source>
</evidence>
<dbReference type="InterPro" id="IPR032710">
    <property type="entry name" value="NTF2-like_dom_sf"/>
</dbReference>
<protein>
    <submittedName>
        <fullName evidence="10">Nuclear RNA export factor 2</fullName>
    </submittedName>
</protein>
<keyword evidence="11" id="KW-1185">Reference proteome</keyword>
<dbReference type="Pfam" id="PF22602">
    <property type="entry name" value="NXF_NTF2"/>
    <property type="match status" value="1"/>
</dbReference>
<comment type="subcellular location">
    <subcellularLocation>
        <location evidence="1">Nucleus</location>
    </subcellularLocation>
</comment>
<dbReference type="GO" id="GO:0016973">
    <property type="term" value="P:poly(A)+ mRNA export from nucleus"/>
    <property type="evidence" value="ECO:0007669"/>
    <property type="project" value="TreeGrafter"/>
</dbReference>
<dbReference type="PROSITE" id="PS51450">
    <property type="entry name" value="LRR"/>
    <property type="match status" value="1"/>
</dbReference>
<dbReference type="PROSITE" id="PS51281">
    <property type="entry name" value="TAP_C"/>
    <property type="match status" value="1"/>
</dbReference>
<evidence type="ECO:0000256" key="4">
    <source>
        <dbReference type="ARBA" id="ARBA00022614"/>
    </source>
</evidence>
<dbReference type="Proteomes" id="UP001500889">
    <property type="component" value="Chromosome J"/>
</dbReference>
<dbReference type="InterPro" id="IPR032675">
    <property type="entry name" value="LRR_dom_sf"/>
</dbReference>
<sequence>MDPRLHRYVLNFSDGSQPIQVDYPDTRVFRNCSSYGDRVPGLSWNEFCIHHQGQLEYLQDPKQVILEAIFDAIDGEELYPVAYERGRRVDKFLARACKPAIDKLFAQKLCLSISTGASIQISVQLGVAANSSKQISPPLLISQEVSRLMERLEVHNGVRGVLNLSNFGANPCFKSIVVSLANVATLRHVCSSIYHNDDSFSAVNGFIFADNQMKSVDPLKLFGDVEYGLLDLSGNKIASAVRLCRELKRIRAKELKLANNPITKSSKYPNSIKALQGNFSMVDGIPYDKLHTTYTPLNHDIDLESDGIRIDWTNKWKLADFEQSEDWHAFLVPDPMHLMTEQRLFRLFFITVNQMLTEIYPCYYKFDGKEHIFLARNCFEQIAYLVHSCNLAIKLPDAGPMVDPDVSVAPRTIPFYMRMNVSRFKLHHVDPQERITKCIQKCFVAQNRVLKMSHFQATEGLKGLWVHMGSTRILNNILSIISRLYMSNCSEIRLCNNSILRIDGARVLSRMGSLKALDLGHNWIHDLEDIKSLGDLPLKSLRLHGNPLCGKYSLPNDYIQAVLKIFPQLTTLDGVDLSSKPGQAPQKNFLCDIGAYELLGDVFLRNYLRDFEQAEERANRLMKYYTDDSIFTMTCNYVMGRSQSFNAQLFKRISKYTKHSRDIRKWSDYTKATNEFHVGVMEIIGVLMELPSVVHDFISLQTDVMHFNGKSAFIHVTGLLRDDSPSTHNQEELYLAFSRDFVLKIDDQGKGFGKESRRLKIVNDHLSIMNPSRNQVKSAFKVCPLPDNRLMTPASEDSIDAKNDKLIIFLELTGLTSPWCTRIVETAEWDFELATKLFIDMVEKKELPDSAFH</sequence>
<dbReference type="InterPro" id="IPR002075">
    <property type="entry name" value="NTF2_dom"/>
</dbReference>
<dbReference type="GO" id="GO:0005634">
    <property type="term" value="C:nucleus"/>
    <property type="evidence" value="ECO:0007669"/>
    <property type="project" value="UniProtKB-SubCell"/>
</dbReference>
<reference evidence="10 11" key="1">
    <citation type="submission" date="2024-02" db="EMBL/GenBank/DDBJ databases">
        <title>A chromosome-level genome assembly of Drosophila madeirensis, a fruit fly species endemic to Madeira island.</title>
        <authorList>
            <person name="Tomihara K."/>
            <person name="Llopart A."/>
            <person name="Yamamoto D."/>
        </authorList>
    </citation>
    <scope>NUCLEOTIDE SEQUENCE [LARGE SCALE GENOMIC DNA]</scope>
    <source>
        <strain evidence="10 11">RF1</strain>
    </source>
</reference>
<dbReference type="SUPFAM" id="SSF52058">
    <property type="entry name" value="L domain-like"/>
    <property type="match status" value="2"/>
</dbReference>
<feature type="domain" description="NTF2" evidence="8">
    <location>
        <begin position="599"/>
        <end position="768"/>
    </location>
</feature>
<dbReference type="Gene3D" id="1.10.8.10">
    <property type="entry name" value="DNA helicase RuvA subunit, C-terminal domain"/>
    <property type="match status" value="1"/>
</dbReference>
<dbReference type="Pfam" id="PF24048">
    <property type="entry name" value="LRR_NXF1-5"/>
    <property type="match status" value="1"/>
</dbReference>
<keyword evidence="3" id="KW-0813">Transport</keyword>
<dbReference type="SUPFAM" id="SSF46934">
    <property type="entry name" value="UBA-like"/>
    <property type="match status" value="1"/>
</dbReference>
<dbReference type="PANTHER" id="PTHR10662:SF22">
    <property type="entry name" value="NUCLEAR RNA EXPORT FACTOR 1"/>
    <property type="match status" value="1"/>
</dbReference>
<evidence type="ECO:0000256" key="7">
    <source>
        <dbReference type="ARBA" id="ARBA00023242"/>
    </source>
</evidence>
<dbReference type="InterPro" id="IPR018222">
    <property type="entry name" value="Nuclear_transport_factor_2_euk"/>
</dbReference>
<evidence type="ECO:0000259" key="9">
    <source>
        <dbReference type="PROSITE" id="PS51281"/>
    </source>
</evidence>
<organism evidence="10 11">
    <name type="scientific">Drosophila madeirensis</name>
    <name type="common">Fruit fly</name>
    <dbReference type="NCBI Taxonomy" id="30013"/>
    <lineage>
        <taxon>Eukaryota</taxon>
        <taxon>Metazoa</taxon>
        <taxon>Ecdysozoa</taxon>
        <taxon>Arthropoda</taxon>
        <taxon>Hexapoda</taxon>
        <taxon>Insecta</taxon>
        <taxon>Pterygota</taxon>
        <taxon>Neoptera</taxon>
        <taxon>Endopterygota</taxon>
        <taxon>Diptera</taxon>
        <taxon>Brachycera</taxon>
        <taxon>Muscomorpha</taxon>
        <taxon>Ephydroidea</taxon>
        <taxon>Drosophilidae</taxon>
        <taxon>Drosophila</taxon>
        <taxon>Sophophora</taxon>
    </lineage>
</organism>
<dbReference type="SUPFAM" id="SSF54427">
    <property type="entry name" value="NTF2-like"/>
    <property type="match status" value="1"/>
</dbReference>
<gene>
    <name evidence="10" type="ORF">DMAD_07512</name>
</gene>
<proteinExistence type="inferred from homology"/>
<evidence type="ECO:0000256" key="6">
    <source>
        <dbReference type="ARBA" id="ARBA00022816"/>
    </source>
</evidence>
<evidence type="ECO:0000313" key="10">
    <source>
        <dbReference type="EMBL" id="BFF99673.1"/>
    </source>
</evidence>
<comment type="similarity">
    <text evidence="2">Belongs to the NXF family.</text>
</comment>
<dbReference type="InterPro" id="IPR030217">
    <property type="entry name" value="NXF_fam"/>
</dbReference>
<dbReference type="AlphaFoldDB" id="A0AAU9FV55"/>